<dbReference type="EMBL" id="VOQR01000001">
    <property type="protein sequence ID" value="TXC69665.1"/>
    <property type="molecule type" value="Genomic_DNA"/>
</dbReference>
<dbReference type="InterPro" id="IPR027946">
    <property type="entry name" value="Ogl_dom"/>
</dbReference>
<evidence type="ECO:0000313" key="3">
    <source>
        <dbReference type="Proteomes" id="UP000321250"/>
    </source>
</evidence>
<dbReference type="Proteomes" id="UP000321250">
    <property type="component" value="Unassembled WGS sequence"/>
</dbReference>
<dbReference type="PROSITE" id="PS51318">
    <property type="entry name" value="TAT"/>
    <property type="match status" value="1"/>
</dbReference>
<feature type="domain" description="Oligogalacturonate lyase" evidence="1">
    <location>
        <begin position="227"/>
        <end position="447"/>
    </location>
</feature>
<gene>
    <name evidence="2" type="ORF">FSB78_00820</name>
</gene>
<keyword evidence="2" id="KW-0456">Lyase</keyword>
<dbReference type="OrthoDB" id="8432779at2"/>
<evidence type="ECO:0000313" key="2">
    <source>
        <dbReference type="EMBL" id="TXC69665.1"/>
    </source>
</evidence>
<organism evidence="2 3">
    <name type="scientific">Sphingomonas ginsenosidivorax</name>
    <dbReference type="NCBI Taxonomy" id="862135"/>
    <lineage>
        <taxon>Bacteria</taxon>
        <taxon>Pseudomonadati</taxon>
        <taxon>Pseudomonadota</taxon>
        <taxon>Alphaproteobacteria</taxon>
        <taxon>Sphingomonadales</taxon>
        <taxon>Sphingomonadaceae</taxon>
        <taxon>Sphingomonas</taxon>
    </lineage>
</organism>
<dbReference type="GO" id="GO:0045490">
    <property type="term" value="P:pectin catabolic process"/>
    <property type="evidence" value="ECO:0007669"/>
    <property type="project" value="InterPro"/>
</dbReference>
<comment type="caution">
    <text evidence="2">The sequence shown here is derived from an EMBL/GenBank/DDBJ whole genome shotgun (WGS) entry which is preliminary data.</text>
</comment>
<sequence length="459" mass="50817">MITDLHPSRRDLLGAAAMGVAAAASPARSAAAAAAAVAPAPRAWTDPATGHRIVRLSDDGGGSKLYFYRNSFTPQGDLMVMSTPAGIVAVDMKTHALTPLVRDPRADLLFTGQRTRTVYYSISDPGDGAPTDRPRDIFALDIDTRRSRRIARLAQGQVGSINADETLLVGTVAYGDTPLQPDVPDPRNRRFGQAEYAANGPDGRPLNFAKAKGVRMLQRWAARVPMELFVIDIATGQRRIVHKATDWLNHPQFSPTDPGQIIFSHEGPWHRVTRMWRIRTDGSGLAPLHTRTMNMEIWGHEFFAPDGRTVWYDLQTPRGQVFWVAGIDLASGRRLRRRVDRNDWSVHFTVSPDGRTFAGDGGDADMVAHAPDGKWLVLLRPEPVVDGDTAVYDPDLVTPEYLRPQRLVDLRAHDYRLEPNLVFTPDGRHIVFGSNMHGTNHVYMVDIDAPQPGIRSRKA</sequence>
<reference evidence="2 3" key="1">
    <citation type="journal article" date="2013" name="Antonie Van Leeuwenhoek">
        <title>Sphingomonas ginsenosidivorax sp. nov., with the ability to transform ginsenosides.</title>
        <authorList>
            <person name="Jin X.F."/>
            <person name="Kim J.K."/>
            <person name="Liu Q.M."/>
            <person name="Kang M.S."/>
            <person name="He D."/>
            <person name="Jin F.X."/>
            <person name="Kim S.C."/>
            <person name="Im W.T."/>
        </authorList>
    </citation>
    <scope>NUCLEOTIDE SEQUENCE [LARGE SCALE GENOMIC DNA]</scope>
    <source>
        <strain evidence="2 3">KHI67</strain>
    </source>
</reference>
<dbReference type="Gene3D" id="2.130.10.10">
    <property type="entry name" value="YVTN repeat-like/Quinoprotein amine dehydrogenase"/>
    <property type="match status" value="1"/>
</dbReference>
<name>A0A5C6UCB2_9SPHN</name>
<accession>A0A5C6UCB2</accession>
<dbReference type="SUPFAM" id="SSF82171">
    <property type="entry name" value="DPP6 N-terminal domain-like"/>
    <property type="match status" value="1"/>
</dbReference>
<dbReference type="InterPro" id="IPR015943">
    <property type="entry name" value="WD40/YVTN_repeat-like_dom_sf"/>
</dbReference>
<proteinExistence type="predicted"/>
<keyword evidence="3" id="KW-1185">Reference proteome</keyword>
<protein>
    <submittedName>
        <fullName evidence="2">Oligogalacturonate lyase</fullName>
    </submittedName>
</protein>
<dbReference type="GO" id="GO:0047487">
    <property type="term" value="F:oligogalacturonide lyase activity"/>
    <property type="evidence" value="ECO:0007669"/>
    <property type="project" value="InterPro"/>
</dbReference>
<dbReference type="Pfam" id="PF14583">
    <property type="entry name" value="Pectate_lyase22"/>
    <property type="match status" value="1"/>
</dbReference>
<dbReference type="InterPro" id="IPR006311">
    <property type="entry name" value="TAT_signal"/>
</dbReference>
<dbReference type="AlphaFoldDB" id="A0A5C6UCB2"/>
<dbReference type="RefSeq" id="WP_147079134.1">
    <property type="nucleotide sequence ID" value="NZ_VOQR01000001.1"/>
</dbReference>
<evidence type="ECO:0000259" key="1">
    <source>
        <dbReference type="Pfam" id="PF14583"/>
    </source>
</evidence>